<accession>F2RU35</accession>
<proteinExistence type="predicted"/>
<dbReference type="EMBL" id="GG698485">
    <property type="protein sequence ID" value="EGD94834.1"/>
    <property type="molecule type" value="Genomic_DNA"/>
</dbReference>
<dbReference type="HOGENOM" id="CLU_1321737_0_0_1"/>
<dbReference type="AlphaFoldDB" id="F2RU35"/>
<keyword evidence="2" id="KW-1185">Reference proteome</keyword>
<reference evidence="2" key="1">
    <citation type="journal article" date="2012" name="MBio">
        <title>Comparative genome analysis of Trichophyton rubrum and related dermatophytes reveals candidate genes involved in infection.</title>
        <authorList>
            <person name="Martinez D.A."/>
            <person name="Oliver B.G."/>
            <person name="Graeser Y."/>
            <person name="Goldberg J.M."/>
            <person name="Li W."/>
            <person name="Martinez-Rossi N.M."/>
            <person name="Monod M."/>
            <person name="Shelest E."/>
            <person name="Barton R.C."/>
            <person name="Birch E."/>
            <person name="Brakhage A.A."/>
            <person name="Chen Z."/>
            <person name="Gurr S.J."/>
            <person name="Heiman D."/>
            <person name="Heitman J."/>
            <person name="Kosti I."/>
            <person name="Rossi A."/>
            <person name="Saif S."/>
            <person name="Samalova M."/>
            <person name="Saunders C.W."/>
            <person name="Shea T."/>
            <person name="Summerbell R.C."/>
            <person name="Xu J."/>
            <person name="Young S."/>
            <person name="Zeng Q."/>
            <person name="Birren B.W."/>
            <person name="Cuomo C.A."/>
            <person name="White T.C."/>
        </authorList>
    </citation>
    <scope>NUCLEOTIDE SEQUENCE [LARGE SCALE GENOMIC DNA]</scope>
    <source>
        <strain evidence="2">CBS 112818</strain>
    </source>
</reference>
<organism evidence="1 2">
    <name type="scientific">Trichophyton tonsurans (strain CBS 112818)</name>
    <name type="common">Scalp ringworm fungus</name>
    <dbReference type="NCBI Taxonomy" id="647933"/>
    <lineage>
        <taxon>Eukaryota</taxon>
        <taxon>Fungi</taxon>
        <taxon>Dikarya</taxon>
        <taxon>Ascomycota</taxon>
        <taxon>Pezizomycotina</taxon>
        <taxon>Eurotiomycetes</taxon>
        <taxon>Eurotiomycetidae</taxon>
        <taxon>Onygenales</taxon>
        <taxon>Arthrodermataceae</taxon>
        <taxon>Trichophyton</taxon>
    </lineage>
</organism>
<sequence length="208" mass="24044">MSEESINASIEEAEEFFTNIVHKPQKRQLRVGADGMTAFDRNKRPTDMKLCREARWLYLLSFQKMGIDSLVKTAYEDADSYEFSSARTALLEAIKGWKCKTLFTAEKFFIVFYWAAPIVDYDKSSEKGKWYLRNVYANLAAEVKLYLDLVERSDSMRETNSCWDEIRDLWDVLGDSEDGKVVAGAMVENFMARKMKAQIEAEAAEYLK</sequence>
<evidence type="ECO:0000313" key="1">
    <source>
        <dbReference type="EMBL" id="EGD94834.1"/>
    </source>
</evidence>
<evidence type="ECO:0000313" key="2">
    <source>
        <dbReference type="Proteomes" id="UP000009172"/>
    </source>
</evidence>
<protein>
    <submittedName>
        <fullName evidence="1">Uncharacterized protein</fullName>
    </submittedName>
</protein>
<gene>
    <name evidence="1" type="ORF">TESG_02336</name>
</gene>
<name>F2RU35_TRIT1</name>
<dbReference type="Proteomes" id="UP000009172">
    <property type="component" value="Unassembled WGS sequence"/>
</dbReference>